<evidence type="ECO:0000256" key="3">
    <source>
        <dbReference type="ARBA" id="ARBA00022722"/>
    </source>
</evidence>
<keyword evidence="3" id="KW-0540">Nuclease</keyword>
<evidence type="ECO:0000259" key="7">
    <source>
        <dbReference type="PROSITE" id="PS50175"/>
    </source>
</evidence>
<protein>
    <recommendedName>
        <fullName evidence="7">Peptidase A2 domain-containing protein</fullName>
    </recommendedName>
</protein>
<evidence type="ECO:0000256" key="4">
    <source>
        <dbReference type="ARBA" id="ARBA00022759"/>
    </source>
</evidence>
<dbReference type="PANTHER" id="PTHR37984:SF5">
    <property type="entry name" value="PROTEIN NYNRIN-LIKE"/>
    <property type="match status" value="1"/>
</dbReference>
<proteinExistence type="predicted"/>
<keyword evidence="2" id="KW-0548">Nucleotidyltransferase</keyword>
<keyword evidence="4" id="KW-0255">Endonuclease</keyword>
<evidence type="ECO:0000256" key="5">
    <source>
        <dbReference type="ARBA" id="ARBA00022801"/>
    </source>
</evidence>
<keyword evidence="9" id="KW-1185">Reference proteome</keyword>
<dbReference type="EMBL" id="JANEYG010000085">
    <property type="protein sequence ID" value="KAJ8913879.1"/>
    <property type="molecule type" value="Genomic_DNA"/>
</dbReference>
<dbReference type="Proteomes" id="UP001159042">
    <property type="component" value="Unassembled WGS sequence"/>
</dbReference>
<evidence type="ECO:0000313" key="8">
    <source>
        <dbReference type="EMBL" id="KAJ8913879.1"/>
    </source>
</evidence>
<dbReference type="InterPro" id="IPR021109">
    <property type="entry name" value="Peptidase_aspartic_dom_sf"/>
</dbReference>
<dbReference type="AlphaFoldDB" id="A0AAV8VIC9"/>
<dbReference type="Gene3D" id="2.40.70.10">
    <property type="entry name" value="Acid Proteases"/>
    <property type="match status" value="1"/>
</dbReference>
<dbReference type="GO" id="GO:0004190">
    <property type="term" value="F:aspartic-type endopeptidase activity"/>
    <property type="evidence" value="ECO:0007669"/>
    <property type="project" value="InterPro"/>
</dbReference>
<keyword evidence="5" id="KW-0378">Hydrolase</keyword>
<evidence type="ECO:0000256" key="2">
    <source>
        <dbReference type="ARBA" id="ARBA00022695"/>
    </source>
</evidence>
<feature type="compositionally biased region" description="Basic and acidic residues" evidence="6">
    <location>
        <begin position="213"/>
        <end position="230"/>
    </location>
</feature>
<evidence type="ECO:0000256" key="6">
    <source>
        <dbReference type="SAM" id="MobiDB-lite"/>
    </source>
</evidence>
<name>A0AAV8VIC9_9CUCU</name>
<sequence>MQEKPQGSSWSDSRISSIGKVPEYNVSEDFSLYLERLEQYFIANFIDEDRRVAVLLTVIGPQTYKILRDLCDPILPKNKAYTDLCSLLKKQFSPQISVFRKRIEFYEARQKQGETINEWYARMKNLAVNCNFGNLLEPILKDKLVTGLTKGKILDRLCEEDEAKGIQELLELAVKREASMREQTVQSESVHRVTYKKFERRKGDRGASSFKYRGAEKEQPEKGREAEETGHLASVCKLKKNNYLESSESTVSMFSLNTENKVNAIELDVLLNDKNVKMELDTGAGASVISSSLYRKLFSNLKLEKTEIKVKTYNGYLINPLGILNVNLTLRNKTELVKLLVIDSPCQKPLFGRDLMKVFNMNFIEGGMNSMSVEPNDCVSEVLREFEDVFSNRLVKVVGENLIWRRHLDQLIQGDREGEKGMNEDGEVVLENELDKNYLSDLDTKENCDTSNSVKDVIGNVNSDSESEVGARPRSRRIIKKPLPSLWLDKVVGHVVWATLYWVATGCTGWVLGGHAVLV</sequence>
<dbReference type="Pfam" id="PF13975">
    <property type="entry name" value="gag-asp_proteas"/>
    <property type="match status" value="1"/>
</dbReference>
<keyword evidence="1" id="KW-0808">Transferase</keyword>
<dbReference type="PROSITE" id="PS50175">
    <property type="entry name" value="ASP_PROT_RETROV"/>
    <property type="match status" value="1"/>
</dbReference>
<dbReference type="SUPFAM" id="SSF50630">
    <property type="entry name" value="Acid proteases"/>
    <property type="match status" value="1"/>
</dbReference>
<dbReference type="GO" id="GO:0006508">
    <property type="term" value="P:proteolysis"/>
    <property type="evidence" value="ECO:0007669"/>
    <property type="project" value="InterPro"/>
</dbReference>
<feature type="domain" description="Peptidase A2" evidence="7">
    <location>
        <begin position="276"/>
        <end position="355"/>
    </location>
</feature>
<evidence type="ECO:0000313" key="9">
    <source>
        <dbReference type="Proteomes" id="UP001159042"/>
    </source>
</evidence>
<accession>A0AAV8VIC9</accession>
<dbReference type="InterPro" id="IPR050951">
    <property type="entry name" value="Retrovirus_Pol_polyprotein"/>
</dbReference>
<organism evidence="8 9">
    <name type="scientific">Exocentrus adspersus</name>
    <dbReference type="NCBI Taxonomy" id="1586481"/>
    <lineage>
        <taxon>Eukaryota</taxon>
        <taxon>Metazoa</taxon>
        <taxon>Ecdysozoa</taxon>
        <taxon>Arthropoda</taxon>
        <taxon>Hexapoda</taxon>
        <taxon>Insecta</taxon>
        <taxon>Pterygota</taxon>
        <taxon>Neoptera</taxon>
        <taxon>Endopterygota</taxon>
        <taxon>Coleoptera</taxon>
        <taxon>Polyphaga</taxon>
        <taxon>Cucujiformia</taxon>
        <taxon>Chrysomeloidea</taxon>
        <taxon>Cerambycidae</taxon>
        <taxon>Lamiinae</taxon>
        <taxon>Acanthocinini</taxon>
        <taxon>Exocentrus</taxon>
    </lineage>
</organism>
<gene>
    <name evidence="8" type="ORF">NQ315_005676</name>
</gene>
<dbReference type="PANTHER" id="PTHR37984">
    <property type="entry name" value="PROTEIN CBG26694"/>
    <property type="match status" value="1"/>
</dbReference>
<feature type="region of interest" description="Disordered" evidence="6">
    <location>
        <begin position="206"/>
        <end position="230"/>
    </location>
</feature>
<evidence type="ECO:0000256" key="1">
    <source>
        <dbReference type="ARBA" id="ARBA00022679"/>
    </source>
</evidence>
<dbReference type="InterPro" id="IPR001995">
    <property type="entry name" value="Peptidase_A2_cat"/>
</dbReference>
<comment type="caution">
    <text evidence="8">The sequence shown here is derived from an EMBL/GenBank/DDBJ whole genome shotgun (WGS) entry which is preliminary data.</text>
</comment>
<reference evidence="8 9" key="1">
    <citation type="journal article" date="2023" name="Insect Mol. Biol.">
        <title>Genome sequencing provides insights into the evolution of gene families encoding plant cell wall-degrading enzymes in longhorned beetles.</title>
        <authorList>
            <person name="Shin N.R."/>
            <person name="Okamura Y."/>
            <person name="Kirsch R."/>
            <person name="Pauchet Y."/>
        </authorList>
    </citation>
    <scope>NUCLEOTIDE SEQUENCE [LARGE SCALE GENOMIC DNA]</scope>
    <source>
        <strain evidence="8">EAD_L_NR</strain>
    </source>
</reference>